<dbReference type="PROSITE" id="PS01360">
    <property type="entry name" value="ZF_MYND_1"/>
    <property type="match status" value="1"/>
</dbReference>
<gene>
    <name evidence="6" type="ORF">SCHPADRAFT_350829</name>
</gene>
<dbReference type="Gene3D" id="2.170.270.10">
    <property type="entry name" value="SET domain"/>
    <property type="match status" value="1"/>
</dbReference>
<dbReference type="EMBL" id="KQ085955">
    <property type="protein sequence ID" value="KLO13735.1"/>
    <property type="molecule type" value="Genomic_DNA"/>
</dbReference>
<dbReference type="AlphaFoldDB" id="A0A0H2RP32"/>
<dbReference type="InParanoid" id="A0A0H2RP32"/>
<protein>
    <recommendedName>
        <fullName evidence="5">MYND-type domain-containing protein</fullName>
    </recommendedName>
</protein>
<dbReference type="InterPro" id="IPR002893">
    <property type="entry name" value="Znf_MYND"/>
</dbReference>
<organism evidence="6 7">
    <name type="scientific">Schizopora paradoxa</name>
    <dbReference type="NCBI Taxonomy" id="27342"/>
    <lineage>
        <taxon>Eukaryota</taxon>
        <taxon>Fungi</taxon>
        <taxon>Dikarya</taxon>
        <taxon>Basidiomycota</taxon>
        <taxon>Agaricomycotina</taxon>
        <taxon>Agaricomycetes</taxon>
        <taxon>Hymenochaetales</taxon>
        <taxon>Schizoporaceae</taxon>
        <taxon>Schizopora</taxon>
    </lineage>
</organism>
<proteinExistence type="predicted"/>
<keyword evidence="3" id="KW-0862">Zinc</keyword>
<dbReference type="GO" id="GO:0008270">
    <property type="term" value="F:zinc ion binding"/>
    <property type="evidence" value="ECO:0007669"/>
    <property type="project" value="UniProtKB-KW"/>
</dbReference>
<evidence type="ECO:0000259" key="5">
    <source>
        <dbReference type="PROSITE" id="PS50865"/>
    </source>
</evidence>
<sequence length="700" mass="78769">MPEICEFLVARWPDVLDWLWYFYIACFEKNLVNKEFKKDMQWHLCMVYVVVCTRDKCTLAIANIPGTIRLATLICMLDTECTFLDIKDTIRGSFTLTYILQISHPLPVDIFLLDEVLEAMGGNAELLVDTTIARLVDALDKPELVVKAVGTYVALFSVLGGCPDHPLSVALDARNPVVILTKVLLRLLDILSEASSGRFSPEYAPRLRHTMIVILMHLFTILAKGPGLVKKALQALQSGIMTFLIECAPVAFAFDPLDRDGMVDLLKKLTCLTTRIPIARQASAELERLERKCSVQARFNASTLNVRNAWVTFYDAILARRTILAQIQALDSTPMACDNCFKFDERANFKKCAGCGKAHYCSRECQSRAWKEKSHRAECNSSKTNSAKSRRRAATQEKYFLARVAVNDAQHQKEHLKQMACIGLNYLKVTVDYTEFPPRCTVACDKKELSAHMDKTTEISDVTSRILDYGVGESRLSELFQGTSSSLNIEAPTSSVLKSLGEVGVTESGGSEMCRIQLVDGDLHVRENPDSCPNVPPVHLIVILPGDDDDDTSLRREERFVIDDYWEFVHIKFEDTGRADLPSELFEFEEKDEKEKYDFVYGKRKHSPDFERLVKLSLLGQSMRAAKAKEEAEGVGQRQDELMKLIKTLGSSRAKAVDDMLQAAKIVSALKRAEEEEDAKRKLILHLEGELCRTQAQIDV</sequence>
<accession>A0A0H2RP32</accession>
<dbReference type="Gene3D" id="6.10.140.2220">
    <property type="match status" value="1"/>
</dbReference>
<feature type="domain" description="MYND-type" evidence="5">
    <location>
        <begin position="337"/>
        <end position="379"/>
    </location>
</feature>
<dbReference type="InterPro" id="IPR046341">
    <property type="entry name" value="SET_dom_sf"/>
</dbReference>
<dbReference type="OrthoDB" id="265717at2759"/>
<dbReference type="Gene3D" id="1.10.220.160">
    <property type="match status" value="1"/>
</dbReference>
<evidence type="ECO:0000256" key="1">
    <source>
        <dbReference type="ARBA" id="ARBA00022723"/>
    </source>
</evidence>
<name>A0A0H2RP32_9AGAM</name>
<evidence type="ECO:0000313" key="7">
    <source>
        <dbReference type="Proteomes" id="UP000053477"/>
    </source>
</evidence>
<evidence type="ECO:0000313" key="6">
    <source>
        <dbReference type="EMBL" id="KLO13735.1"/>
    </source>
</evidence>
<keyword evidence="2 4" id="KW-0863">Zinc-finger</keyword>
<evidence type="ECO:0000256" key="3">
    <source>
        <dbReference type="ARBA" id="ARBA00022833"/>
    </source>
</evidence>
<evidence type="ECO:0000256" key="2">
    <source>
        <dbReference type="ARBA" id="ARBA00022771"/>
    </source>
</evidence>
<dbReference type="Proteomes" id="UP000053477">
    <property type="component" value="Unassembled WGS sequence"/>
</dbReference>
<evidence type="ECO:0000256" key="4">
    <source>
        <dbReference type="PROSITE-ProRule" id="PRU00134"/>
    </source>
</evidence>
<dbReference type="SUPFAM" id="SSF144232">
    <property type="entry name" value="HIT/MYND zinc finger-like"/>
    <property type="match status" value="1"/>
</dbReference>
<dbReference type="Pfam" id="PF01753">
    <property type="entry name" value="zf-MYND"/>
    <property type="match status" value="1"/>
</dbReference>
<reference evidence="6 7" key="1">
    <citation type="submission" date="2015-04" db="EMBL/GenBank/DDBJ databases">
        <title>Complete genome sequence of Schizopora paradoxa KUC8140, a cosmopolitan wood degrader in East Asia.</title>
        <authorList>
            <consortium name="DOE Joint Genome Institute"/>
            <person name="Min B."/>
            <person name="Park H."/>
            <person name="Jang Y."/>
            <person name="Kim J.-J."/>
            <person name="Kim K.H."/>
            <person name="Pangilinan J."/>
            <person name="Lipzen A."/>
            <person name="Riley R."/>
            <person name="Grigoriev I.V."/>
            <person name="Spatafora J.W."/>
            <person name="Choi I.-G."/>
        </authorList>
    </citation>
    <scope>NUCLEOTIDE SEQUENCE [LARGE SCALE GENOMIC DNA]</scope>
    <source>
        <strain evidence="6 7">KUC8140</strain>
    </source>
</reference>
<keyword evidence="1" id="KW-0479">Metal-binding</keyword>
<dbReference type="PROSITE" id="PS50865">
    <property type="entry name" value="ZF_MYND_2"/>
    <property type="match status" value="1"/>
</dbReference>
<dbReference type="STRING" id="27342.A0A0H2RP32"/>
<keyword evidence="7" id="KW-1185">Reference proteome</keyword>